<name>A0A9D9GSS5_9BACL</name>
<feature type="transmembrane region" description="Helical" evidence="1">
    <location>
        <begin position="184"/>
        <end position="201"/>
    </location>
</feature>
<dbReference type="EMBL" id="JADING010000086">
    <property type="protein sequence ID" value="MBO8414430.1"/>
    <property type="molecule type" value="Genomic_DNA"/>
</dbReference>
<keyword evidence="1" id="KW-0472">Membrane</keyword>
<accession>A0A9D9GSS5</accession>
<feature type="transmembrane region" description="Helical" evidence="1">
    <location>
        <begin position="47"/>
        <end position="66"/>
    </location>
</feature>
<organism evidence="2 3">
    <name type="scientific">Candidatus Scatoplasma merdavium</name>
    <dbReference type="NCBI Taxonomy" id="2840932"/>
    <lineage>
        <taxon>Bacteria</taxon>
        <taxon>Bacillati</taxon>
        <taxon>Bacillota</taxon>
        <taxon>Bacilli</taxon>
        <taxon>Bacillales</taxon>
        <taxon>Candidatus Scatoplasma</taxon>
    </lineage>
</organism>
<evidence type="ECO:0000256" key="1">
    <source>
        <dbReference type="SAM" id="Phobius"/>
    </source>
</evidence>
<dbReference type="AlphaFoldDB" id="A0A9D9GSS5"/>
<keyword evidence="1" id="KW-1133">Transmembrane helix</keyword>
<protein>
    <submittedName>
        <fullName evidence="2">Uncharacterized protein</fullName>
    </submittedName>
</protein>
<feature type="transmembrane region" description="Helical" evidence="1">
    <location>
        <begin position="152"/>
        <end position="178"/>
    </location>
</feature>
<dbReference type="Proteomes" id="UP000823629">
    <property type="component" value="Unassembled WGS sequence"/>
</dbReference>
<evidence type="ECO:0000313" key="2">
    <source>
        <dbReference type="EMBL" id="MBO8414430.1"/>
    </source>
</evidence>
<reference evidence="2" key="2">
    <citation type="journal article" date="2021" name="PeerJ">
        <title>Extensive microbial diversity within the chicken gut microbiome revealed by metagenomics and culture.</title>
        <authorList>
            <person name="Gilroy R."/>
            <person name="Ravi A."/>
            <person name="Getino M."/>
            <person name="Pursley I."/>
            <person name="Horton D.L."/>
            <person name="Alikhan N.F."/>
            <person name="Baker D."/>
            <person name="Gharbi K."/>
            <person name="Hall N."/>
            <person name="Watson M."/>
            <person name="Adriaenssens E.M."/>
            <person name="Foster-Nyarko E."/>
            <person name="Jarju S."/>
            <person name="Secka A."/>
            <person name="Antonio M."/>
            <person name="Oren A."/>
            <person name="Chaudhuri R.R."/>
            <person name="La Ragione R."/>
            <person name="Hildebrand F."/>
            <person name="Pallen M.J."/>
        </authorList>
    </citation>
    <scope>NUCLEOTIDE SEQUENCE</scope>
    <source>
        <strain evidence="2">1748</strain>
    </source>
</reference>
<feature type="transmembrane region" description="Helical" evidence="1">
    <location>
        <begin position="102"/>
        <end position="120"/>
    </location>
</feature>
<proteinExistence type="predicted"/>
<sequence length="420" mass="47537">MENKDNKNINNETETNTSKVEKMLDAQSAQIRANSSSKKRKFFDVDLSLVALLILALGAFGLAYAMQQSSVGLQAMEIIGLVILDIVLGIIVYNAGKILFGYLTGYRLSFISFLGICIYFKEKVKVTYDISYFFELRLSMVPRRNQDNPNPLLMFLGGIIFFAICAAVVIGISFMSIGKSMQSILFYSIGFASLIPIYELLPLKYGNRNDMFLLIFTSHDNDKLAYNNYLVNRHLDRIGENYQPIQLDSYDNSRVASWTILPNVQNKILEKDYPAALKLIELAEAHDYVLPDYQTVETGYAKAFCYIAQKRTNECDDLAQILNKKAKNAEDFHPSLATLRTMILMTATVENSLEATKDAIQGFVKKCDQLDYSPMCKVNLDIVNSFIPSINSKHPDWKLQPVSFSEAKAKREEKSSDDEY</sequence>
<gene>
    <name evidence="2" type="ORF">IAC78_03010</name>
</gene>
<comment type="caution">
    <text evidence="2">The sequence shown here is derived from an EMBL/GenBank/DDBJ whole genome shotgun (WGS) entry which is preliminary data.</text>
</comment>
<feature type="transmembrane region" description="Helical" evidence="1">
    <location>
        <begin position="78"/>
        <end position="96"/>
    </location>
</feature>
<evidence type="ECO:0000313" key="3">
    <source>
        <dbReference type="Proteomes" id="UP000823629"/>
    </source>
</evidence>
<reference evidence="2" key="1">
    <citation type="submission" date="2020-10" db="EMBL/GenBank/DDBJ databases">
        <authorList>
            <person name="Gilroy R."/>
        </authorList>
    </citation>
    <scope>NUCLEOTIDE SEQUENCE</scope>
    <source>
        <strain evidence="2">1748</strain>
    </source>
</reference>
<keyword evidence="1" id="KW-0812">Transmembrane</keyword>